<feature type="domain" description="Reverse transcriptase zinc-binding" evidence="1">
    <location>
        <begin position="83"/>
        <end position="129"/>
    </location>
</feature>
<dbReference type="InterPro" id="IPR026960">
    <property type="entry name" value="RVT-Znf"/>
</dbReference>
<organism evidence="2 3">
    <name type="scientific">Carnegiea gigantea</name>
    <dbReference type="NCBI Taxonomy" id="171969"/>
    <lineage>
        <taxon>Eukaryota</taxon>
        <taxon>Viridiplantae</taxon>
        <taxon>Streptophyta</taxon>
        <taxon>Embryophyta</taxon>
        <taxon>Tracheophyta</taxon>
        <taxon>Spermatophyta</taxon>
        <taxon>Magnoliopsida</taxon>
        <taxon>eudicotyledons</taxon>
        <taxon>Gunneridae</taxon>
        <taxon>Pentapetalae</taxon>
        <taxon>Caryophyllales</taxon>
        <taxon>Cactineae</taxon>
        <taxon>Cactaceae</taxon>
        <taxon>Cactoideae</taxon>
        <taxon>Echinocereeae</taxon>
        <taxon>Carnegiea</taxon>
    </lineage>
</organism>
<reference evidence="2" key="1">
    <citation type="submission" date="2022-04" db="EMBL/GenBank/DDBJ databases">
        <title>Carnegiea gigantea Genome sequencing and assembly v2.</title>
        <authorList>
            <person name="Copetti D."/>
            <person name="Sanderson M.J."/>
            <person name="Burquez A."/>
            <person name="Wojciechowski M.F."/>
        </authorList>
    </citation>
    <scope>NUCLEOTIDE SEQUENCE</scope>
    <source>
        <strain evidence="2">SGP5-SGP5p</strain>
        <tissue evidence="2">Aerial part</tissue>
    </source>
</reference>
<evidence type="ECO:0000313" key="3">
    <source>
        <dbReference type="Proteomes" id="UP001153076"/>
    </source>
</evidence>
<protein>
    <recommendedName>
        <fullName evidence="1">Reverse transcriptase zinc-binding domain-containing protein</fullName>
    </recommendedName>
</protein>
<evidence type="ECO:0000313" key="2">
    <source>
        <dbReference type="EMBL" id="KAJ8419285.1"/>
    </source>
</evidence>
<sequence length="226" mass="26308">MEAHTKDTPVENNRVQTVQTIEKQTSNTLEDFTQVSKRDAAKQPMHFASLATLELGEQNTTRHEIDMEVVHRGLVLTKEQQVLIQCRLPIKQRLSKYLPQLDNLCVLCSTEEEEEAHLFYTCNNAKIIWNEPRKSWQYTPAVQNSNQLMRGLEKSKGLGTQMQITSAIIAPTLYYIWSARNHTTFKKQQITAYQSVYLIKDQVRNRILFLSSCSKRFNRYIENILN</sequence>
<name>A0A9Q1JIC4_9CARY</name>
<evidence type="ECO:0000259" key="1">
    <source>
        <dbReference type="Pfam" id="PF13966"/>
    </source>
</evidence>
<dbReference type="AlphaFoldDB" id="A0A9Q1JIC4"/>
<dbReference type="Pfam" id="PF13966">
    <property type="entry name" value="zf-RVT"/>
    <property type="match status" value="1"/>
</dbReference>
<dbReference type="EMBL" id="JAKOGI010005612">
    <property type="protein sequence ID" value="KAJ8419285.1"/>
    <property type="molecule type" value="Genomic_DNA"/>
</dbReference>
<accession>A0A9Q1JIC4</accession>
<keyword evidence="3" id="KW-1185">Reference proteome</keyword>
<dbReference type="Proteomes" id="UP001153076">
    <property type="component" value="Unassembled WGS sequence"/>
</dbReference>
<gene>
    <name evidence="2" type="ORF">Cgig2_014922</name>
</gene>
<proteinExistence type="predicted"/>
<comment type="caution">
    <text evidence="2">The sequence shown here is derived from an EMBL/GenBank/DDBJ whole genome shotgun (WGS) entry which is preliminary data.</text>
</comment>